<sequence>MATPKPLINHIKQDNLEILKQAIIDAKNNTIILPTPLDKIIDEESLPYCFKDSNNEEYYLLPSHIIKTLLESAKKLQRDRYLFQLEQEIHKNMPIDFEDVWCIAIKEIGKNFQKDPKRLIKNIRKRYPYLFIDFQNFNPLQNPL</sequence>
<name>A0A0N1MQY3_9HELI</name>
<dbReference type="Pfam" id="PF10788">
    <property type="entry name" value="DUF2603"/>
    <property type="match status" value="1"/>
</dbReference>
<gene>
    <name evidence="1" type="ORF">HPU229334_02885</name>
</gene>
<dbReference type="PATRIC" id="fig|35818.11.peg.567"/>
<dbReference type="Proteomes" id="UP000037997">
    <property type="component" value="Unassembled WGS sequence"/>
</dbReference>
<evidence type="ECO:0000313" key="1">
    <source>
        <dbReference type="EMBL" id="KPH56356.1"/>
    </source>
</evidence>
<comment type="caution">
    <text evidence="1">The sequence shown here is derived from an EMBL/GenBank/DDBJ whole genome shotgun (WGS) entry which is preliminary data.</text>
</comment>
<dbReference type="EMBL" id="JNOC01000016">
    <property type="protein sequence ID" value="KPH56356.1"/>
    <property type="molecule type" value="Genomic_DNA"/>
</dbReference>
<dbReference type="AlphaFoldDB" id="A0A0N1MQY3"/>
<accession>A0A0N1MQY3</accession>
<dbReference type="STRING" id="35818.HPU229336_07705"/>
<dbReference type="InterPro" id="IPR019724">
    <property type="entry name" value="UPF0763"/>
</dbReference>
<organism evidence="1 2">
    <name type="scientific">Helicobacter pullorum</name>
    <dbReference type="NCBI Taxonomy" id="35818"/>
    <lineage>
        <taxon>Bacteria</taxon>
        <taxon>Pseudomonadati</taxon>
        <taxon>Campylobacterota</taxon>
        <taxon>Epsilonproteobacteria</taxon>
        <taxon>Campylobacterales</taxon>
        <taxon>Helicobacteraceae</taxon>
        <taxon>Helicobacter</taxon>
    </lineage>
</organism>
<evidence type="ECO:0008006" key="3">
    <source>
        <dbReference type="Google" id="ProtNLM"/>
    </source>
</evidence>
<protein>
    <recommendedName>
        <fullName evidence="3">DUF2603 domain-containing protein</fullName>
    </recommendedName>
</protein>
<evidence type="ECO:0000313" key="2">
    <source>
        <dbReference type="Proteomes" id="UP000037997"/>
    </source>
</evidence>
<dbReference type="RefSeq" id="WP_054197677.1">
    <property type="nucleotide sequence ID" value="NZ_JNOC01000016.1"/>
</dbReference>
<proteinExistence type="predicted"/>
<reference evidence="1 2" key="1">
    <citation type="submission" date="2014-06" db="EMBL/GenBank/DDBJ databases">
        <title>Helicobacter pullorum isolates in fresh chicken meat - phenotypic and genotypic features.</title>
        <authorList>
            <person name="Borges V."/>
            <person name="Santos A."/>
            <person name="Correia C.B."/>
            <person name="Saraiva M."/>
            <person name="Menard A."/>
            <person name="Vieira L."/>
            <person name="Sampaio D.A."/>
            <person name="Gomes J.P."/>
            <person name="Oleastro M."/>
        </authorList>
    </citation>
    <scope>NUCLEOTIDE SEQUENCE [LARGE SCALE GENOMIC DNA]</scope>
    <source>
        <strain evidence="1 2">229334/12</strain>
    </source>
</reference>